<reference evidence="1" key="1">
    <citation type="submission" date="2020-03" db="EMBL/GenBank/DDBJ databases">
        <title>The deep terrestrial virosphere.</title>
        <authorList>
            <person name="Holmfeldt K."/>
            <person name="Nilsson E."/>
            <person name="Simone D."/>
            <person name="Lopez-Fernandez M."/>
            <person name="Wu X."/>
            <person name="de Brujin I."/>
            <person name="Lundin D."/>
            <person name="Andersson A."/>
            <person name="Bertilsson S."/>
            <person name="Dopson M."/>
        </authorList>
    </citation>
    <scope>NUCLEOTIDE SEQUENCE</scope>
    <source>
        <strain evidence="1">MM415A01816</strain>
    </source>
</reference>
<dbReference type="CDD" id="cd02513">
    <property type="entry name" value="CMP-NeuAc_Synthase"/>
    <property type="match status" value="1"/>
</dbReference>
<dbReference type="Gene3D" id="3.90.550.10">
    <property type="entry name" value="Spore Coat Polysaccharide Biosynthesis Protein SpsA, Chain A"/>
    <property type="match status" value="1"/>
</dbReference>
<dbReference type="InterPro" id="IPR003329">
    <property type="entry name" value="Cytidylyl_trans"/>
</dbReference>
<gene>
    <name evidence="1" type="ORF">MM415A01816_0011</name>
</gene>
<accession>A0A6M3K1Y7</accession>
<dbReference type="Pfam" id="PF02348">
    <property type="entry name" value="CTP_transf_3"/>
    <property type="match status" value="1"/>
</dbReference>
<name>A0A6M3K1Y7_9ZZZZ</name>
<keyword evidence="1" id="KW-0808">Transferase</keyword>
<keyword evidence="1" id="KW-0548">Nucleotidyltransferase</keyword>
<dbReference type="EMBL" id="MT142156">
    <property type="protein sequence ID" value="QJA75332.1"/>
    <property type="molecule type" value="Genomic_DNA"/>
</dbReference>
<proteinExistence type="predicted"/>
<dbReference type="SUPFAM" id="SSF53448">
    <property type="entry name" value="Nucleotide-diphospho-sugar transferases"/>
    <property type="match status" value="1"/>
</dbReference>
<organism evidence="1">
    <name type="scientific">viral metagenome</name>
    <dbReference type="NCBI Taxonomy" id="1070528"/>
    <lineage>
        <taxon>unclassified sequences</taxon>
        <taxon>metagenomes</taxon>
        <taxon>organismal metagenomes</taxon>
    </lineage>
</organism>
<dbReference type="GO" id="GO:0008781">
    <property type="term" value="F:N-acylneuraminate cytidylyltransferase activity"/>
    <property type="evidence" value="ECO:0007669"/>
    <property type="project" value="TreeGrafter"/>
</dbReference>
<dbReference type="InterPro" id="IPR029044">
    <property type="entry name" value="Nucleotide-diphossugar_trans"/>
</dbReference>
<dbReference type="AlphaFoldDB" id="A0A6M3K1Y7"/>
<dbReference type="PANTHER" id="PTHR21485">
    <property type="entry name" value="HAD SUPERFAMILY MEMBERS CMAS AND KDSC"/>
    <property type="match status" value="1"/>
</dbReference>
<protein>
    <submittedName>
        <fullName evidence="1">Putative cytidylyltransferase</fullName>
    </submittedName>
</protein>
<evidence type="ECO:0000313" key="1">
    <source>
        <dbReference type="EMBL" id="QJA75332.1"/>
    </source>
</evidence>
<dbReference type="PANTHER" id="PTHR21485:SF6">
    <property type="entry name" value="N-ACYLNEURAMINATE CYTIDYLYLTRANSFERASE-RELATED"/>
    <property type="match status" value="1"/>
</dbReference>
<sequence length="226" mass="25141">MRIIALIPARSGSKRIPHKNIKELGGNPLLVWSIDTALSLGLPTYVSTDSRLYAEIAERAGAMVIHRGGKAAHDDATDQAVMMDAMSKGLECDRIIYLRPTTPFRDIGIVKQAVKLFDNIGGTGLRSVEEMSESAYKCVEKPGWYIEPLRGQPHGITDMPNHQLPVTYHPNGYVDIADMDITKHGKLWGDRVIGYVTPRTTEIDTPEDWERAEYEISHGRGLSSDR</sequence>
<dbReference type="InterPro" id="IPR050793">
    <property type="entry name" value="CMP-NeuNAc_synthase"/>
</dbReference>